<dbReference type="EMBL" id="JAUZEE010000008">
    <property type="protein sequence ID" value="MDP4301996.1"/>
    <property type="molecule type" value="Genomic_DNA"/>
</dbReference>
<organism evidence="1 2">
    <name type="scientific">Leptothrix discophora</name>
    <dbReference type="NCBI Taxonomy" id="89"/>
    <lineage>
        <taxon>Bacteria</taxon>
        <taxon>Pseudomonadati</taxon>
        <taxon>Pseudomonadota</taxon>
        <taxon>Betaproteobacteria</taxon>
        <taxon>Burkholderiales</taxon>
        <taxon>Sphaerotilaceae</taxon>
        <taxon>Leptothrix</taxon>
    </lineage>
</organism>
<gene>
    <name evidence="1" type="ORF">Q8X39_15250</name>
</gene>
<keyword evidence="2" id="KW-1185">Reference proteome</keyword>
<evidence type="ECO:0000313" key="2">
    <source>
        <dbReference type="Proteomes" id="UP001235760"/>
    </source>
</evidence>
<dbReference type="RefSeq" id="WP_305750535.1">
    <property type="nucleotide sequence ID" value="NZ_JAUZEE010000008.1"/>
</dbReference>
<evidence type="ECO:0000313" key="1">
    <source>
        <dbReference type="EMBL" id="MDP4301996.1"/>
    </source>
</evidence>
<accession>A0ABT9G685</accession>
<name>A0ABT9G685_LEPDI</name>
<dbReference type="Proteomes" id="UP001235760">
    <property type="component" value="Unassembled WGS sequence"/>
</dbReference>
<evidence type="ECO:0008006" key="3">
    <source>
        <dbReference type="Google" id="ProtNLM"/>
    </source>
</evidence>
<sequence length="300" mass="34824">MSKTYVIYANSFDENSGGALVLHRLCDLLNQAGVRALLWPSMNALFDPWRPFHYLHRRRMERRWRRKHGEYRTFPGFHTAIATAADVRDAIVIYPEVVDGNPLQARHVVRWLLHKPGFHTGRINYGKNDKFFFFQNAFNDPSLNPDPDNLLRTVFIRDDIYKRTNFGDREGVCYILRKGAHRPMIHDTTRSIKIDGLSHREAAAVFNRVKTCISYDPYTMYSQFAALCGCDSIVVPEEGMSLASWYPDERDRYGVALGWDNLDAARESVPLLLPRLKEQEIEANQSVRRFIEKCELYFGS</sequence>
<protein>
    <recommendedName>
        <fullName evidence="3">WavQ</fullName>
    </recommendedName>
</protein>
<comment type="caution">
    <text evidence="1">The sequence shown here is derived from an EMBL/GenBank/DDBJ whole genome shotgun (WGS) entry which is preliminary data.</text>
</comment>
<reference evidence="1 2" key="1">
    <citation type="submission" date="2023-08" db="EMBL/GenBank/DDBJ databases">
        <authorList>
            <person name="Roldan D.M."/>
            <person name="Menes R.J."/>
        </authorList>
    </citation>
    <scope>NUCLEOTIDE SEQUENCE [LARGE SCALE GENOMIC DNA]</scope>
    <source>
        <strain evidence="1 2">CCM 2812</strain>
    </source>
</reference>
<proteinExistence type="predicted"/>